<dbReference type="EMBL" id="JAXCGZ010007953">
    <property type="protein sequence ID" value="KAK7078198.1"/>
    <property type="molecule type" value="Genomic_DNA"/>
</dbReference>
<name>A0AAN8XBH2_HALRR</name>
<sequence length="53" mass="5863">TTASYKEGTTDMKTVLVSLKVHQDQVPGKLCSPRNSRFLKATPQDLKEAKEGE</sequence>
<evidence type="ECO:0000313" key="1">
    <source>
        <dbReference type="EMBL" id="KAK7078198.1"/>
    </source>
</evidence>
<protein>
    <submittedName>
        <fullName evidence="1">Uncharacterized protein</fullName>
    </submittedName>
</protein>
<proteinExistence type="predicted"/>
<dbReference type="AlphaFoldDB" id="A0AAN8XBH2"/>
<evidence type="ECO:0000313" key="2">
    <source>
        <dbReference type="Proteomes" id="UP001381693"/>
    </source>
</evidence>
<organism evidence="1 2">
    <name type="scientific">Halocaridina rubra</name>
    <name type="common">Hawaiian red shrimp</name>
    <dbReference type="NCBI Taxonomy" id="373956"/>
    <lineage>
        <taxon>Eukaryota</taxon>
        <taxon>Metazoa</taxon>
        <taxon>Ecdysozoa</taxon>
        <taxon>Arthropoda</taxon>
        <taxon>Crustacea</taxon>
        <taxon>Multicrustacea</taxon>
        <taxon>Malacostraca</taxon>
        <taxon>Eumalacostraca</taxon>
        <taxon>Eucarida</taxon>
        <taxon>Decapoda</taxon>
        <taxon>Pleocyemata</taxon>
        <taxon>Caridea</taxon>
        <taxon>Atyoidea</taxon>
        <taxon>Atyidae</taxon>
        <taxon>Halocaridina</taxon>
    </lineage>
</organism>
<reference evidence="1 2" key="1">
    <citation type="submission" date="2023-11" db="EMBL/GenBank/DDBJ databases">
        <title>Halocaridina rubra genome assembly.</title>
        <authorList>
            <person name="Smith C."/>
        </authorList>
    </citation>
    <scope>NUCLEOTIDE SEQUENCE [LARGE SCALE GENOMIC DNA]</scope>
    <source>
        <strain evidence="1">EP-1</strain>
        <tissue evidence="1">Whole</tissue>
    </source>
</reference>
<accession>A0AAN8XBH2</accession>
<keyword evidence="2" id="KW-1185">Reference proteome</keyword>
<comment type="caution">
    <text evidence="1">The sequence shown here is derived from an EMBL/GenBank/DDBJ whole genome shotgun (WGS) entry which is preliminary data.</text>
</comment>
<dbReference type="Proteomes" id="UP001381693">
    <property type="component" value="Unassembled WGS sequence"/>
</dbReference>
<feature type="non-terminal residue" evidence="1">
    <location>
        <position position="53"/>
    </location>
</feature>
<feature type="non-terminal residue" evidence="1">
    <location>
        <position position="1"/>
    </location>
</feature>
<gene>
    <name evidence="1" type="ORF">SK128_008414</name>
</gene>